<accession>A0ABX8QUR1</accession>
<dbReference type="RefSeq" id="WP_231335136.1">
    <property type="nucleotide sequence ID" value="NZ_CP059572.1"/>
</dbReference>
<feature type="coiled-coil region" evidence="1">
    <location>
        <begin position="20"/>
        <end position="68"/>
    </location>
</feature>
<protein>
    <submittedName>
        <fullName evidence="2">Uncharacterized protein</fullName>
    </submittedName>
</protein>
<evidence type="ECO:0000256" key="1">
    <source>
        <dbReference type="SAM" id="Coils"/>
    </source>
</evidence>
<evidence type="ECO:0000313" key="2">
    <source>
        <dbReference type="EMBL" id="QXJ21949.1"/>
    </source>
</evidence>
<dbReference type="EMBL" id="CP059572">
    <property type="protein sequence ID" value="QXJ21949.1"/>
    <property type="molecule type" value="Genomic_DNA"/>
</dbReference>
<keyword evidence="1" id="KW-0175">Coiled coil</keyword>
<organism evidence="2 3">
    <name type="scientific">Actinomadura graeca</name>
    <dbReference type="NCBI Taxonomy" id="2750812"/>
    <lineage>
        <taxon>Bacteria</taxon>
        <taxon>Bacillati</taxon>
        <taxon>Actinomycetota</taxon>
        <taxon>Actinomycetes</taxon>
        <taxon>Streptosporangiales</taxon>
        <taxon>Thermomonosporaceae</taxon>
        <taxon>Actinomadura</taxon>
    </lineage>
</organism>
<evidence type="ECO:0000313" key="3">
    <source>
        <dbReference type="Proteomes" id="UP001049518"/>
    </source>
</evidence>
<dbReference type="Proteomes" id="UP001049518">
    <property type="component" value="Chromosome"/>
</dbReference>
<sequence length="251" mass="28484">MLFSSKKGLENGLEDLFGAFRLQTQQLGELTERADRQEAELRALRAYAEGLETELRDLRAAQADLDRDLGAVRSELVHQSPELTDEDSHRHETYVKQMRHLCGSRFRDLARSHADLSGFDVKDRRYPYHQARLVSELVSACFAEPTVNESAFRALLEPEAKPSRFGDRDRQKVFYTKITRLLRDTTALRAEIAGSAHPVEFDFSVPDVITEDTVGLWHPSSIDRPVVFVVIPAYLVRGQVFGNPVVFTEVP</sequence>
<reference evidence="2" key="1">
    <citation type="submission" date="2020-07" db="EMBL/GenBank/DDBJ databases">
        <authorList>
            <person name="Tarantini F.S."/>
            <person name="Hong K.W."/>
            <person name="Chan K.G."/>
        </authorList>
    </citation>
    <scope>NUCLEOTIDE SEQUENCE</scope>
    <source>
        <strain evidence="2">32-07</strain>
    </source>
</reference>
<name>A0ABX8QUR1_9ACTN</name>
<keyword evidence="3" id="KW-1185">Reference proteome</keyword>
<gene>
    <name evidence="2" type="ORF">AGRA3207_002866</name>
</gene>
<proteinExistence type="predicted"/>